<name>A0A8H6J681_9PEZI</name>
<gene>
    <name evidence="1" type="ORF">CMUS01_14155</name>
</gene>
<dbReference type="EMBL" id="WIGM01000983">
    <property type="protein sequence ID" value="KAF6807284.1"/>
    <property type="molecule type" value="Genomic_DNA"/>
</dbReference>
<protein>
    <submittedName>
        <fullName evidence="1">Uncharacterized protein</fullName>
    </submittedName>
</protein>
<dbReference type="Proteomes" id="UP000639643">
    <property type="component" value="Unassembled WGS sequence"/>
</dbReference>
<sequence length="54" mass="5950">MAPVYADHPYALIPSPAFQDSKDEKGPVEPDMFCRVASEMAMVHNMAIRGLNSI</sequence>
<evidence type="ECO:0000313" key="1">
    <source>
        <dbReference type="EMBL" id="KAF6807284.1"/>
    </source>
</evidence>
<evidence type="ECO:0000313" key="2">
    <source>
        <dbReference type="Proteomes" id="UP000639643"/>
    </source>
</evidence>
<feature type="non-terminal residue" evidence="1">
    <location>
        <position position="1"/>
    </location>
</feature>
<dbReference type="AlphaFoldDB" id="A0A8H6J681"/>
<accession>A0A8H6J681</accession>
<organism evidence="1 2">
    <name type="scientific">Colletotrichum musicola</name>
    <dbReference type="NCBI Taxonomy" id="2175873"/>
    <lineage>
        <taxon>Eukaryota</taxon>
        <taxon>Fungi</taxon>
        <taxon>Dikarya</taxon>
        <taxon>Ascomycota</taxon>
        <taxon>Pezizomycotina</taxon>
        <taxon>Sordariomycetes</taxon>
        <taxon>Hypocreomycetidae</taxon>
        <taxon>Glomerellales</taxon>
        <taxon>Glomerellaceae</taxon>
        <taxon>Colletotrichum</taxon>
        <taxon>Colletotrichum orchidearum species complex</taxon>
    </lineage>
</organism>
<proteinExistence type="predicted"/>
<keyword evidence="2" id="KW-1185">Reference proteome</keyword>
<reference evidence="1" key="1">
    <citation type="journal article" date="2020" name="Phytopathology">
        <title>Genome Sequence Resources of Colletotrichum truncatum, C. plurivorum, C. musicola, and C. sojae: Four Species Pathogenic to Soybean (Glycine max).</title>
        <authorList>
            <person name="Rogerio F."/>
            <person name="Boufleur T.R."/>
            <person name="Ciampi-Guillardi M."/>
            <person name="Sukno S.A."/>
            <person name="Thon M.R."/>
            <person name="Massola Junior N.S."/>
            <person name="Baroncelli R."/>
        </authorList>
    </citation>
    <scope>NUCLEOTIDE SEQUENCE</scope>
    <source>
        <strain evidence="1">LFN0074</strain>
    </source>
</reference>
<dbReference type="OrthoDB" id="58416at2759"/>
<comment type="caution">
    <text evidence="1">The sequence shown here is derived from an EMBL/GenBank/DDBJ whole genome shotgun (WGS) entry which is preliminary data.</text>
</comment>